<protein>
    <recommendedName>
        <fullName evidence="10">Sulfotransferase family protein</fullName>
    </recommendedName>
</protein>
<evidence type="ECO:0000256" key="3">
    <source>
        <dbReference type="ARBA" id="ARBA00022692"/>
    </source>
</evidence>
<evidence type="ECO:0000256" key="7">
    <source>
        <dbReference type="ARBA" id="ARBA00023180"/>
    </source>
</evidence>
<evidence type="ECO:0000313" key="8">
    <source>
        <dbReference type="EMBL" id="CAH9052753.1"/>
    </source>
</evidence>
<gene>
    <name evidence="8" type="ORF">PSECIP111951_00682</name>
</gene>
<keyword evidence="7" id="KW-0325">Glycoprotein</keyword>
<evidence type="ECO:0000256" key="1">
    <source>
        <dbReference type="ARBA" id="ARBA00004323"/>
    </source>
</evidence>
<dbReference type="Gene3D" id="3.40.50.300">
    <property type="entry name" value="P-loop containing nucleotide triphosphate hydrolases"/>
    <property type="match status" value="1"/>
</dbReference>
<accession>A0ABN8ULS1</accession>
<evidence type="ECO:0008006" key="10">
    <source>
        <dbReference type="Google" id="ProtNLM"/>
    </source>
</evidence>
<name>A0ABN8ULS1_9GAMM</name>
<dbReference type="InterPro" id="IPR027417">
    <property type="entry name" value="P-loop_NTPase"/>
</dbReference>
<organism evidence="8 9">
    <name type="scientific">Pseudoalteromonas holothuriae</name>
    <dbReference type="NCBI Taxonomy" id="2963714"/>
    <lineage>
        <taxon>Bacteria</taxon>
        <taxon>Pseudomonadati</taxon>
        <taxon>Pseudomonadota</taxon>
        <taxon>Gammaproteobacteria</taxon>
        <taxon>Alteromonadales</taxon>
        <taxon>Pseudoalteromonadaceae</taxon>
        <taxon>Pseudoalteromonas</taxon>
    </lineage>
</organism>
<dbReference type="RefSeq" id="WP_261591883.1">
    <property type="nucleotide sequence ID" value="NZ_CAMAPD010000003.1"/>
</dbReference>
<dbReference type="Pfam" id="PF03567">
    <property type="entry name" value="Sulfotransfer_2"/>
    <property type="match status" value="1"/>
</dbReference>
<comment type="caution">
    <text evidence="8">The sequence shown here is derived from an EMBL/GenBank/DDBJ whole genome shotgun (WGS) entry which is preliminary data.</text>
</comment>
<sequence length="223" mass="26645">MISHSHRCIFIHIPKVAGQSIESAFLNQLGLTWEQREQLLLKKNSNRHKGPPRLAHLTAQEYTNLGYISQTDYESYFKFSFVRNPWSRLVSEYTYRQHPFSFKHFVLDYLPNCNSDDYQHYNGNLRHLIPQHQFLYSNQQCLVDFIGKFERIQADFTTVSQRVFGQAVQLPHRNKTHQDKPLIGKLFSKKHGKPYQSYFDTEMIEFTSKYYEKDIALFEYQFE</sequence>
<evidence type="ECO:0000256" key="6">
    <source>
        <dbReference type="ARBA" id="ARBA00023136"/>
    </source>
</evidence>
<dbReference type="InterPro" id="IPR005331">
    <property type="entry name" value="Sulfotransferase"/>
</dbReference>
<dbReference type="PANTHER" id="PTHR12137:SF54">
    <property type="entry name" value="CARBOHYDRATE SULFOTRANSFERASE"/>
    <property type="match status" value="1"/>
</dbReference>
<keyword evidence="5" id="KW-0333">Golgi apparatus</keyword>
<evidence type="ECO:0000313" key="9">
    <source>
        <dbReference type="Proteomes" id="UP001152485"/>
    </source>
</evidence>
<reference evidence="8 9" key="1">
    <citation type="submission" date="2022-07" db="EMBL/GenBank/DDBJ databases">
        <authorList>
            <person name="Criscuolo A."/>
        </authorList>
    </citation>
    <scope>NUCLEOTIDE SEQUENCE [LARGE SCALE GENOMIC DNA]</scope>
    <source>
        <strain evidence="9">CIP 111951</strain>
    </source>
</reference>
<proteinExistence type="predicted"/>
<evidence type="ECO:0000256" key="5">
    <source>
        <dbReference type="ARBA" id="ARBA00023034"/>
    </source>
</evidence>
<keyword evidence="4" id="KW-1133">Transmembrane helix</keyword>
<evidence type="ECO:0000256" key="4">
    <source>
        <dbReference type="ARBA" id="ARBA00022989"/>
    </source>
</evidence>
<keyword evidence="2" id="KW-0808">Transferase</keyword>
<keyword evidence="6" id="KW-0472">Membrane</keyword>
<evidence type="ECO:0000256" key="2">
    <source>
        <dbReference type="ARBA" id="ARBA00022679"/>
    </source>
</evidence>
<dbReference type="EMBL" id="CAMAPD010000003">
    <property type="protein sequence ID" value="CAH9052753.1"/>
    <property type="molecule type" value="Genomic_DNA"/>
</dbReference>
<dbReference type="Proteomes" id="UP001152485">
    <property type="component" value="Unassembled WGS sequence"/>
</dbReference>
<keyword evidence="3" id="KW-0812">Transmembrane</keyword>
<dbReference type="PANTHER" id="PTHR12137">
    <property type="entry name" value="CARBOHYDRATE SULFOTRANSFERASE"/>
    <property type="match status" value="1"/>
</dbReference>
<dbReference type="SUPFAM" id="SSF52540">
    <property type="entry name" value="P-loop containing nucleoside triphosphate hydrolases"/>
    <property type="match status" value="1"/>
</dbReference>
<dbReference type="InterPro" id="IPR018011">
    <property type="entry name" value="Carb_sulfotrans_8-10"/>
</dbReference>
<comment type="subcellular location">
    <subcellularLocation>
        <location evidence="1">Golgi apparatus membrane</location>
        <topology evidence="1">Single-pass type II membrane protein</topology>
    </subcellularLocation>
</comment>